<dbReference type="AlphaFoldDB" id="A0A0C5VDZ8"/>
<protein>
    <submittedName>
        <fullName evidence="1">Cytochrome c biogenesis factor</fullName>
    </submittedName>
</protein>
<dbReference type="Gene3D" id="1.25.40.10">
    <property type="entry name" value="Tetratricopeptide repeat domain"/>
    <property type="match status" value="1"/>
</dbReference>
<dbReference type="SUPFAM" id="SSF48452">
    <property type="entry name" value="TPR-like"/>
    <property type="match status" value="1"/>
</dbReference>
<name>A0A0C5VDZ8_9GAMM</name>
<dbReference type="InterPro" id="IPR011990">
    <property type="entry name" value="TPR-like_helical_dom_sf"/>
</dbReference>
<sequence length="188" mass="20987">MVDMRSESDQLDETEYKHLIAYYIDKNDSSEALKLTKQSLLSHPDSAELKYLGGTVYADIGMYDKAKELLTDAIDTLKSPEPAVFQLGLLYLTSGQIEQAGQIWQRLSSLPENHFLRCFVDGLTAMVRDRFDAAQVAIEQGISTNTELPALNIDMEKVLIQIAQITDNNAAAESSHILLSRYDSQKPS</sequence>
<dbReference type="RefSeq" id="WP_044615729.1">
    <property type="nucleotide sequence ID" value="NZ_CP007142.1"/>
</dbReference>
<dbReference type="OrthoDB" id="8776071at2"/>
<proteinExistence type="predicted"/>
<dbReference type="EMBL" id="CP007142">
    <property type="protein sequence ID" value="AJQ92732.1"/>
    <property type="molecule type" value="Genomic_DNA"/>
</dbReference>
<reference evidence="1 2" key="1">
    <citation type="submission" date="2014-01" db="EMBL/GenBank/DDBJ databases">
        <title>Full genme sequencing of cellulolytic bacterium Gynuella sunshinyii YC6258T gen. nov., sp. nov.</title>
        <authorList>
            <person name="Khan H."/>
            <person name="Chung E.J."/>
            <person name="Chung Y.R."/>
        </authorList>
    </citation>
    <scope>NUCLEOTIDE SEQUENCE [LARGE SCALE GENOMIC DNA]</scope>
    <source>
        <strain evidence="1 2">YC6258</strain>
    </source>
</reference>
<dbReference type="Proteomes" id="UP000032266">
    <property type="component" value="Chromosome"/>
</dbReference>
<gene>
    <name evidence="1" type="ORF">YC6258_00682</name>
</gene>
<keyword evidence="2" id="KW-1185">Reference proteome</keyword>
<dbReference type="KEGG" id="gsn:YC6258_00682"/>
<evidence type="ECO:0000313" key="1">
    <source>
        <dbReference type="EMBL" id="AJQ92732.1"/>
    </source>
</evidence>
<accession>A0A0C5VDZ8</accession>
<dbReference type="STRING" id="1445510.YC6258_00682"/>
<dbReference type="HOGENOM" id="CLU_1439233_0_0_6"/>
<evidence type="ECO:0000313" key="2">
    <source>
        <dbReference type="Proteomes" id="UP000032266"/>
    </source>
</evidence>
<organism evidence="1 2">
    <name type="scientific">Gynuella sunshinyii YC6258</name>
    <dbReference type="NCBI Taxonomy" id="1445510"/>
    <lineage>
        <taxon>Bacteria</taxon>
        <taxon>Pseudomonadati</taxon>
        <taxon>Pseudomonadota</taxon>
        <taxon>Gammaproteobacteria</taxon>
        <taxon>Oceanospirillales</taxon>
        <taxon>Saccharospirillaceae</taxon>
        <taxon>Gynuella</taxon>
    </lineage>
</organism>